<dbReference type="EMBL" id="FMWP01000048">
    <property type="protein sequence ID" value="SCZ93553.1"/>
    <property type="molecule type" value="Genomic_DNA"/>
</dbReference>
<reference evidence="15" key="1">
    <citation type="submission" date="2016-10" db="EMBL/GenBank/DDBJ databases">
        <authorList>
            <person name="Jeantristanb JTB J.-T."/>
            <person name="Ricardo R."/>
        </authorList>
    </citation>
    <scope>NUCLEOTIDE SEQUENCE [LARGE SCALE GENOMIC DNA]</scope>
</reference>
<dbReference type="PANTHER" id="PTHR10367:SF17">
    <property type="entry name" value="MRNA-CAPPING ENZYME"/>
    <property type="match status" value="1"/>
</dbReference>
<evidence type="ECO:0000313" key="15">
    <source>
        <dbReference type="Proteomes" id="UP000249723"/>
    </source>
</evidence>
<keyword evidence="3" id="KW-0507">mRNA processing</keyword>
<dbReference type="SUPFAM" id="SSF50249">
    <property type="entry name" value="Nucleic acid-binding proteins"/>
    <property type="match status" value="1"/>
</dbReference>
<dbReference type="InterPro" id="IPR051029">
    <property type="entry name" value="mRNA_Capping_Enz/RNA_Phosphat"/>
</dbReference>
<evidence type="ECO:0000313" key="14">
    <source>
        <dbReference type="EMBL" id="SCZ93553.1"/>
    </source>
</evidence>
<keyword evidence="15" id="KW-1185">Reference proteome</keyword>
<evidence type="ECO:0000256" key="2">
    <source>
        <dbReference type="ARBA" id="ARBA00012475"/>
    </source>
</evidence>
<evidence type="ECO:0000256" key="4">
    <source>
        <dbReference type="ARBA" id="ARBA00022679"/>
    </source>
</evidence>
<organism evidence="14 15">
    <name type="scientific">Microbotryum saponariae</name>
    <dbReference type="NCBI Taxonomy" id="289078"/>
    <lineage>
        <taxon>Eukaryota</taxon>
        <taxon>Fungi</taxon>
        <taxon>Dikarya</taxon>
        <taxon>Basidiomycota</taxon>
        <taxon>Pucciniomycotina</taxon>
        <taxon>Microbotryomycetes</taxon>
        <taxon>Microbotryales</taxon>
        <taxon>Microbotryaceae</taxon>
        <taxon>Microbotryum</taxon>
    </lineage>
</organism>
<feature type="compositionally biased region" description="Basic and acidic residues" evidence="11">
    <location>
        <begin position="438"/>
        <end position="467"/>
    </location>
</feature>
<dbReference type="InterPro" id="IPR001339">
    <property type="entry name" value="mRNA_cap_enzyme_adenylation"/>
</dbReference>
<dbReference type="GO" id="GO:0005524">
    <property type="term" value="F:ATP binding"/>
    <property type="evidence" value="ECO:0007669"/>
    <property type="project" value="InterPro"/>
</dbReference>
<gene>
    <name evidence="14" type="ORF">BZ3500_MVSOF-1268-A1-R1_CHR6-3G08735</name>
</gene>
<dbReference type="OrthoDB" id="200924at2759"/>
<keyword evidence="6" id="KW-0547">Nucleotide-binding</keyword>
<evidence type="ECO:0000259" key="12">
    <source>
        <dbReference type="Pfam" id="PF01331"/>
    </source>
</evidence>
<evidence type="ECO:0000256" key="6">
    <source>
        <dbReference type="ARBA" id="ARBA00022741"/>
    </source>
</evidence>
<dbReference type="SUPFAM" id="SSF56091">
    <property type="entry name" value="DNA ligase/mRNA capping enzyme, catalytic domain"/>
    <property type="match status" value="1"/>
</dbReference>
<dbReference type="EC" id="2.7.7.50" evidence="2"/>
<dbReference type="STRING" id="289078.A0A2X0NMF0"/>
<keyword evidence="9" id="KW-0539">Nucleus</keyword>
<comment type="subcellular location">
    <subcellularLocation>
        <location evidence="1">Nucleus</location>
    </subcellularLocation>
</comment>
<feature type="domain" description="mRNA capping enzyme adenylation" evidence="12">
    <location>
        <begin position="78"/>
        <end position="282"/>
    </location>
</feature>
<dbReference type="Pfam" id="PF03919">
    <property type="entry name" value="mRNA_cap_C"/>
    <property type="match status" value="1"/>
</dbReference>
<keyword evidence="8" id="KW-0342">GTP-binding</keyword>
<evidence type="ECO:0000256" key="3">
    <source>
        <dbReference type="ARBA" id="ARBA00022664"/>
    </source>
</evidence>
<dbReference type="GO" id="GO:0006370">
    <property type="term" value="P:7-methylguanosine mRNA capping"/>
    <property type="evidence" value="ECO:0007669"/>
    <property type="project" value="UniProtKB-KW"/>
</dbReference>
<evidence type="ECO:0000256" key="7">
    <source>
        <dbReference type="ARBA" id="ARBA00023042"/>
    </source>
</evidence>
<evidence type="ECO:0000259" key="13">
    <source>
        <dbReference type="Pfam" id="PF03919"/>
    </source>
</evidence>
<protein>
    <recommendedName>
        <fullName evidence="2">mRNA guanylyltransferase</fullName>
        <ecNumber evidence="2">2.7.7.50</ecNumber>
    </recommendedName>
</protein>
<proteinExistence type="predicted"/>
<keyword evidence="5" id="KW-0548">Nucleotidyltransferase</keyword>
<keyword evidence="4" id="KW-0808">Transferase</keyword>
<dbReference type="Proteomes" id="UP000249723">
    <property type="component" value="Unassembled WGS sequence"/>
</dbReference>
<evidence type="ECO:0000256" key="1">
    <source>
        <dbReference type="ARBA" id="ARBA00004123"/>
    </source>
</evidence>
<keyword evidence="7" id="KW-0506">mRNA capping</keyword>
<dbReference type="CDD" id="cd07895">
    <property type="entry name" value="Adenylation_mRNA_capping"/>
    <property type="match status" value="1"/>
</dbReference>
<evidence type="ECO:0000256" key="11">
    <source>
        <dbReference type="SAM" id="MobiDB-lite"/>
    </source>
</evidence>
<dbReference type="InterPro" id="IPR012340">
    <property type="entry name" value="NA-bd_OB-fold"/>
</dbReference>
<sequence>MEHRAPVPDRVPGELVQDPELLLQVQEHLSTLCGLNALRSVRFHSGRGDACADLCAVPKVEHLAMCLCYGGDRFPGSQPVSFDLQSLKMLEEEDFWVCEKSDGVRVIVLVVATEQGQQTYLVDRKYYFYQVSGLRFPHQTGLDFDHSNTVLDGELVIDVEPARGEVLRLLLFDCLVIDSENLMHKPLHKRYGVRHLPDSSLYFVAMVEVLTYAYIMEPYDKLLMAHPEAREYLPFEVRLKPQELSYGIEAVFREHVPKLLHGNDGLIFTSAEAVYTPGTDPKMWARFLRDAPSLKWKPPSENSIDFVLQLKFPARGDNDHEPDYTAKPIFMLLMNHGHEGSFYFDTMSVDDDTWEKWKASGEQYDDRVVEVVWDVERQTWRLLRFRDDKLEGNYKTVVSSIIKSIQHGVEEERLVGHAPRIKSAWKVRAERRRREEEERRRVEEERRRVEEERRKAEFEVKKKEFERKRARGEIPPQGQSLPNTVAGGLRR</sequence>
<feature type="region of interest" description="Disordered" evidence="11">
    <location>
        <begin position="438"/>
        <end position="491"/>
    </location>
</feature>
<evidence type="ECO:0000256" key="5">
    <source>
        <dbReference type="ARBA" id="ARBA00022695"/>
    </source>
</evidence>
<dbReference type="PANTHER" id="PTHR10367">
    <property type="entry name" value="MRNA-CAPPING ENZYME"/>
    <property type="match status" value="1"/>
</dbReference>
<evidence type="ECO:0000256" key="9">
    <source>
        <dbReference type="ARBA" id="ARBA00023242"/>
    </source>
</evidence>
<dbReference type="GO" id="GO:0005634">
    <property type="term" value="C:nucleus"/>
    <property type="evidence" value="ECO:0007669"/>
    <property type="project" value="UniProtKB-SubCell"/>
</dbReference>
<name>A0A2X0NMF0_9BASI</name>
<dbReference type="Gene3D" id="3.30.470.30">
    <property type="entry name" value="DNA ligase/mRNA capping enzyme"/>
    <property type="match status" value="1"/>
</dbReference>
<comment type="catalytic activity">
    <reaction evidence="10">
        <text>a 5'-end diphospho-ribonucleoside in mRNA + GTP + H(+) = a 5'-end (5'-triphosphoguanosine)-ribonucleoside in mRNA + diphosphate</text>
        <dbReference type="Rhea" id="RHEA:67012"/>
        <dbReference type="Rhea" id="RHEA-COMP:17165"/>
        <dbReference type="Rhea" id="RHEA-COMP:17166"/>
        <dbReference type="ChEBI" id="CHEBI:15378"/>
        <dbReference type="ChEBI" id="CHEBI:33019"/>
        <dbReference type="ChEBI" id="CHEBI:37565"/>
        <dbReference type="ChEBI" id="CHEBI:167616"/>
        <dbReference type="ChEBI" id="CHEBI:167617"/>
        <dbReference type="EC" id="2.7.7.50"/>
    </reaction>
    <physiologicalReaction direction="left-to-right" evidence="10">
        <dbReference type="Rhea" id="RHEA:67013"/>
    </physiologicalReaction>
</comment>
<dbReference type="GO" id="GO:0005525">
    <property type="term" value="F:GTP binding"/>
    <property type="evidence" value="ECO:0007669"/>
    <property type="project" value="UniProtKB-KW"/>
</dbReference>
<evidence type="ECO:0000256" key="8">
    <source>
        <dbReference type="ARBA" id="ARBA00023134"/>
    </source>
</evidence>
<dbReference type="Gene3D" id="2.40.50.140">
    <property type="entry name" value="Nucleic acid-binding proteins"/>
    <property type="match status" value="1"/>
</dbReference>
<dbReference type="GO" id="GO:0004484">
    <property type="term" value="F:mRNA guanylyltransferase activity"/>
    <property type="evidence" value="ECO:0007669"/>
    <property type="project" value="UniProtKB-EC"/>
</dbReference>
<dbReference type="Pfam" id="PF01331">
    <property type="entry name" value="mRNA_cap_enzyme"/>
    <property type="match status" value="1"/>
</dbReference>
<dbReference type="AlphaFoldDB" id="A0A2X0NMF0"/>
<feature type="domain" description="mRNA capping enzyme C-terminal" evidence="13">
    <location>
        <begin position="301"/>
        <end position="415"/>
    </location>
</feature>
<evidence type="ECO:0000256" key="10">
    <source>
        <dbReference type="ARBA" id="ARBA00044624"/>
    </source>
</evidence>
<accession>A0A2X0NMF0</accession>
<dbReference type="InterPro" id="IPR013846">
    <property type="entry name" value="mRNA_cap_enzyme_C"/>
</dbReference>